<dbReference type="AlphaFoldDB" id="J9EBZ2"/>
<protein>
    <submittedName>
        <fullName evidence="1">Uncharacterized protein</fullName>
    </submittedName>
</protein>
<reference evidence="2" key="1">
    <citation type="submission" date="2012-08" db="EMBL/GenBank/DDBJ databases">
        <title>The Genome Sequence of Wuchereria bancrofti.</title>
        <authorList>
            <person name="Nutman T.B."/>
            <person name="Fink D.L."/>
            <person name="Russ C."/>
            <person name="Young S."/>
            <person name="Zeng Q."/>
            <person name="Koehrsen M."/>
            <person name="Alvarado L."/>
            <person name="Berlin A."/>
            <person name="Chapman S.B."/>
            <person name="Chen Z."/>
            <person name="Freedman E."/>
            <person name="Gellesch M."/>
            <person name="Goldberg J."/>
            <person name="Griggs A."/>
            <person name="Gujja S."/>
            <person name="Heilman E.R."/>
            <person name="Heiman D."/>
            <person name="Hepburn T."/>
            <person name="Howarth C."/>
            <person name="Jen D."/>
            <person name="Larson L."/>
            <person name="Lewis B."/>
            <person name="Mehta T."/>
            <person name="Park D."/>
            <person name="Pearson M."/>
            <person name="Roberts A."/>
            <person name="Saif S."/>
            <person name="Shea T."/>
            <person name="Shenoy N."/>
            <person name="Sisk P."/>
            <person name="Stolte C."/>
            <person name="Sykes S."/>
            <person name="Walk T."/>
            <person name="White J."/>
            <person name="Yandava C."/>
            <person name="Haas B."/>
            <person name="Henn M.R."/>
            <person name="Nusbaum C."/>
            <person name="Birren B."/>
        </authorList>
    </citation>
    <scope>NUCLEOTIDE SEQUENCE [LARGE SCALE GENOMIC DNA]</scope>
    <source>
        <strain evidence="2">NA</strain>
    </source>
</reference>
<gene>
    <name evidence="1" type="ORF">WUBG_16167</name>
</gene>
<name>J9EBZ2_WUCBA</name>
<organism evidence="1 2">
    <name type="scientific">Wuchereria bancrofti</name>
    <dbReference type="NCBI Taxonomy" id="6293"/>
    <lineage>
        <taxon>Eukaryota</taxon>
        <taxon>Metazoa</taxon>
        <taxon>Ecdysozoa</taxon>
        <taxon>Nematoda</taxon>
        <taxon>Chromadorea</taxon>
        <taxon>Rhabditida</taxon>
        <taxon>Spirurina</taxon>
        <taxon>Spiruromorpha</taxon>
        <taxon>Filarioidea</taxon>
        <taxon>Onchocercidae</taxon>
        <taxon>Wuchereria</taxon>
    </lineage>
</organism>
<comment type="caution">
    <text evidence="1">The sequence shown here is derived from an EMBL/GenBank/DDBJ whole genome shotgun (WGS) entry which is preliminary data.</text>
</comment>
<evidence type="ECO:0000313" key="2">
    <source>
        <dbReference type="Proteomes" id="UP000004810"/>
    </source>
</evidence>
<dbReference type="Proteomes" id="UP000004810">
    <property type="component" value="Unassembled WGS sequence"/>
</dbReference>
<evidence type="ECO:0000313" key="1">
    <source>
        <dbReference type="EMBL" id="EJW72924.1"/>
    </source>
</evidence>
<feature type="non-terminal residue" evidence="1">
    <location>
        <position position="1"/>
    </location>
</feature>
<proteinExistence type="predicted"/>
<sequence>YTISVHPSISCAAQQSFSGNTAALPMDLENLALPDQPLMEVENMEAVIRHELSQSAGSQLSFDNI</sequence>
<accession>J9EBZ2</accession>
<dbReference type="EMBL" id="ADBV01015092">
    <property type="protein sequence ID" value="EJW72924.1"/>
    <property type="molecule type" value="Genomic_DNA"/>
</dbReference>